<dbReference type="AlphaFoldDB" id="A0AA91T2V5"/>
<evidence type="ECO:0000256" key="5">
    <source>
        <dbReference type="ARBA" id="ARBA00022884"/>
    </source>
</evidence>
<comment type="subcellular location">
    <subcellularLocation>
        <location evidence="1">Nucleus</location>
    </subcellularLocation>
</comment>
<dbReference type="GO" id="GO:1990726">
    <property type="term" value="C:Lsm1-7-Pat1 complex"/>
    <property type="evidence" value="ECO:0007669"/>
    <property type="project" value="TreeGrafter"/>
</dbReference>
<evidence type="ECO:0000256" key="6">
    <source>
        <dbReference type="ARBA" id="ARBA00023187"/>
    </source>
</evidence>
<evidence type="ECO:0000256" key="3">
    <source>
        <dbReference type="ARBA" id="ARBA00022664"/>
    </source>
</evidence>
<dbReference type="PROSITE" id="PS52002">
    <property type="entry name" value="SM"/>
    <property type="match status" value="1"/>
</dbReference>
<keyword evidence="7" id="KW-0539">Nucleus</keyword>
<dbReference type="GO" id="GO:0005681">
    <property type="term" value="C:spliceosomal complex"/>
    <property type="evidence" value="ECO:0007669"/>
    <property type="project" value="UniProtKB-KW"/>
</dbReference>
<proteinExistence type="inferred from homology"/>
<evidence type="ECO:0000256" key="9">
    <source>
        <dbReference type="SAM" id="MobiDB-lite"/>
    </source>
</evidence>
<dbReference type="PANTHER" id="PTHR20971:SF0">
    <property type="entry name" value="U6 SNRNA-ASSOCIATED SM-LIKE PROTEIN LSM5"/>
    <property type="match status" value="1"/>
</dbReference>
<dbReference type="GO" id="GO:0005688">
    <property type="term" value="C:U6 snRNP"/>
    <property type="evidence" value="ECO:0007669"/>
    <property type="project" value="TreeGrafter"/>
</dbReference>
<comment type="similarity">
    <text evidence="2">Belongs to the snRNP Sm proteins family.</text>
</comment>
<sequence length="101" mass="10847">MSTASADREHKNATDENPNGESTVDIPTVLPLEAIDRAIGSNIKILLTNDKEFSGKLVGFDDFVNVVLEDVVELDSEGNEGKPIKKMLLNGAQIAMLCTSS</sequence>
<dbReference type="GO" id="GO:0046540">
    <property type="term" value="C:U4/U6 x U5 tri-snRNP complex"/>
    <property type="evidence" value="ECO:0007669"/>
    <property type="project" value="TreeGrafter"/>
</dbReference>
<evidence type="ECO:0000313" key="11">
    <source>
        <dbReference type="EMBL" id="OVF09467.1"/>
    </source>
</evidence>
<dbReference type="KEGG" id="clus:A9F13_05g02794"/>
<dbReference type="Proteomes" id="UP000195602">
    <property type="component" value="Unassembled WGS sequence"/>
</dbReference>
<evidence type="ECO:0000256" key="1">
    <source>
        <dbReference type="ARBA" id="ARBA00004123"/>
    </source>
</evidence>
<gene>
    <name evidence="11" type="ORF">A9F13_05g02794</name>
</gene>
<dbReference type="InterPro" id="IPR033871">
    <property type="entry name" value="LSm5"/>
</dbReference>
<dbReference type="GO" id="GO:0000398">
    <property type="term" value="P:mRNA splicing, via spliceosome"/>
    <property type="evidence" value="ECO:0007669"/>
    <property type="project" value="TreeGrafter"/>
</dbReference>
<feature type="compositionally biased region" description="Basic and acidic residues" evidence="9">
    <location>
        <begin position="1"/>
        <end position="14"/>
    </location>
</feature>
<reference evidence="11 12" key="1">
    <citation type="submission" date="2017-04" db="EMBL/GenBank/DDBJ databases">
        <title>Draft genome of the yeast Clavispora lusitaniae type strain CBS 6936.</title>
        <authorList>
            <person name="Durrens P."/>
            <person name="Klopp C."/>
            <person name="Biteau N."/>
            <person name="Fitton-Ouhabi V."/>
            <person name="Dementhon K."/>
            <person name="Accoceberry I."/>
            <person name="Sherman D.J."/>
            <person name="Noel T."/>
        </authorList>
    </citation>
    <scope>NUCLEOTIDE SEQUENCE [LARGE SCALE GENOMIC DNA]</scope>
    <source>
        <strain evidence="11 12">CBS 6936</strain>
    </source>
</reference>
<dbReference type="Pfam" id="PF01423">
    <property type="entry name" value="LSM"/>
    <property type="match status" value="1"/>
</dbReference>
<accession>A0AA91T2V5</accession>
<evidence type="ECO:0000259" key="10">
    <source>
        <dbReference type="PROSITE" id="PS52002"/>
    </source>
</evidence>
<evidence type="ECO:0000256" key="7">
    <source>
        <dbReference type="ARBA" id="ARBA00023242"/>
    </source>
</evidence>
<protein>
    <submittedName>
        <fullName evidence="11">RNA-binding protein</fullName>
    </submittedName>
</protein>
<dbReference type="InterPro" id="IPR047575">
    <property type="entry name" value="Sm"/>
</dbReference>
<feature type="region of interest" description="Disordered" evidence="9">
    <location>
        <begin position="1"/>
        <end position="25"/>
    </location>
</feature>
<keyword evidence="3" id="KW-0507">mRNA processing</keyword>
<comment type="caution">
    <text evidence="11">The sequence shown here is derived from an EMBL/GenBank/DDBJ whole genome shotgun (WGS) entry which is preliminary data.</text>
</comment>
<dbReference type="InterPro" id="IPR010920">
    <property type="entry name" value="LSM_dom_sf"/>
</dbReference>
<evidence type="ECO:0000256" key="4">
    <source>
        <dbReference type="ARBA" id="ARBA00022728"/>
    </source>
</evidence>
<evidence type="ECO:0000256" key="2">
    <source>
        <dbReference type="ARBA" id="ARBA00006850"/>
    </source>
</evidence>
<name>A0AA91T2V5_CLALS</name>
<dbReference type="SMART" id="SM00651">
    <property type="entry name" value="Sm"/>
    <property type="match status" value="1"/>
</dbReference>
<keyword evidence="4" id="KW-0747">Spliceosome</keyword>
<organism evidence="11 12">
    <name type="scientific">Clavispora lusitaniae</name>
    <name type="common">Candida lusitaniae</name>
    <dbReference type="NCBI Taxonomy" id="36911"/>
    <lineage>
        <taxon>Eukaryota</taxon>
        <taxon>Fungi</taxon>
        <taxon>Dikarya</taxon>
        <taxon>Ascomycota</taxon>
        <taxon>Saccharomycotina</taxon>
        <taxon>Pichiomycetes</taxon>
        <taxon>Metschnikowiaceae</taxon>
        <taxon>Clavispora</taxon>
    </lineage>
</organism>
<dbReference type="GO" id="GO:0003723">
    <property type="term" value="F:RNA binding"/>
    <property type="evidence" value="ECO:0007669"/>
    <property type="project" value="UniProtKB-KW"/>
</dbReference>
<evidence type="ECO:0000313" key="12">
    <source>
        <dbReference type="Proteomes" id="UP000195602"/>
    </source>
</evidence>
<keyword evidence="8" id="KW-0687">Ribonucleoprotein</keyword>
<keyword evidence="5" id="KW-0694">RNA-binding</keyword>
<dbReference type="EMBL" id="LYUB02000005">
    <property type="protein sequence ID" value="OVF09467.1"/>
    <property type="molecule type" value="Genomic_DNA"/>
</dbReference>
<dbReference type="SUPFAM" id="SSF50182">
    <property type="entry name" value="Sm-like ribonucleoproteins"/>
    <property type="match status" value="1"/>
</dbReference>
<dbReference type="PANTHER" id="PTHR20971">
    <property type="entry name" value="U6 SNRNA-ASSOCIATED PROTEIN"/>
    <property type="match status" value="1"/>
</dbReference>
<dbReference type="Gene3D" id="2.30.30.100">
    <property type="match status" value="1"/>
</dbReference>
<keyword evidence="6" id="KW-0508">mRNA splicing</keyword>
<evidence type="ECO:0000256" key="8">
    <source>
        <dbReference type="ARBA" id="ARBA00023274"/>
    </source>
</evidence>
<feature type="domain" description="Sm" evidence="10">
    <location>
        <begin position="30"/>
        <end position="101"/>
    </location>
</feature>
<dbReference type="InterPro" id="IPR001163">
    <property type="entry name" value="Sm_dom_euk/arc"/>
</dbReference>